<dbReference type="SUPFAM" id="SSF53659">
    <property type="entry name" value="Isocitrate/Isopropylmalate dehydrogenase-like"/>
    <property type="match status" value="1"/>
</dbReference>
<dbReference type="EMBL" id="LGTC01000001">
    <property type="protein sequence ID" value="KNY28456.1"/>
    <property type="molecule type" value="Genomic_DNA"/>
</dbReference>
<proteinExistence type="inferred from homology"/>
<dbReference type="eggNOG" id="COG1995">
    <property type="taxonomic scope" value="Bacteria"/>
</dbReference>
<evidence type="ECO:0000256" key="4">
    <source>
        <dbReference type="ARBA" id="ARBA00022723"/>
    </source>
</evidence>
<dbReference type="AlphaFoldDB" id="A0A0L6JRI8"/>
<dbReference type="EC" id="1.1.1.262" evidence="7"/>
<comment type="subunit">
    <text evidence="3">Homodimer.</text>
</comment>
<accession>A0A0L6JRI8</accession>
<comment type="caution">
    <text evidence="7">The sequence shown here is derived from an EMBL/GenBank/DDBJ whole genome shotgun (WGS) entry which is preliminary data.</text>
</comment>
<dbReference type="GO" id="GO:0050570">
    <property type="term" value="F:4-hydroxythreonine-4-phosphate dehydrogenase activity"/>
    <property type="evidence" value="ECO:0007669"/>
    <property type="project" value="UniProtKB-EC"/>
</dbReference>
<keyword evidence="8" id="KW-1185">Reference proteome</keyword>
<evidence type="ECO:0000313" key="8">
    <source>
        <dbReference type="Proteomes" id="UP000036923"/>
    </source>
</evidence>
<evidence type="ECO:0000256" key="3">
    <source>
        <dbReference type="ARBA" id="ARBA00011738"/>
    </source>
</evidence>
<dbReference type="Gene3D" id="3.40.718.10">
    <property type="entry name" value="Isopropylmalate Dehydrogenase"/>
    <property type="match status" value="1"/>
</dbReference>
<reference evidence="8" key="1">
    <citation type="submission" date="2015-07" db="EMBL/GenBank/DDBJ databases">
        <title>Near-Complete Genome Sequence of the Cellulolytic Bacterium Bacteroides (Pseudobacteroides) cellulosolvens ATCC 35603.</title>
        <authorList>
            <person name="Dassa B."/>
            <person name="Utturkar S.M."/>
            <person name="Klingeman D.M."/>
            <person name="Hurt R.A."/>
            <person name="Keller M."/>
            <person name="Xu J."/>
            <person name="Reddy Y.H.K."/>
            <person name="Borovok I."/>
            <person name="Grinberg I.R."/>
            <person name="Lamed R."/>
            <person name="Zhivin O."/>
            <person name="Bayer E.A."/>
            <person name="Brown S.D."/>
        </authorList>
    </citation>
    <scope>NUCLEOTIDE SEQUENCE [LARGE SCALE GENOMIC DNA]</scope>
    <source>
        <strain evidence="8">DSM 2933</strain>
    </source>
</reference>
<evidence type="ECO:0000256" key="2">
    <source>
        <dbReference type="ARBA" id="ARBA00009464"/>
    </source>
</evidence>
<dbReference type="NCBIfam" id="TIGR00557">
    <property type="entry name" value="pdxA"/>
    <property type="match status" value="1"/>
</dbReference>
<comment type="similarity">
    <text evidence="2">Belongs to the PdxA family. PdxA2 subfamily.</text>
</comment>
<organism evidence="7 8">
    <name type="scientific">Pseudobacteroides cellulosolvens ATCC 35603 = DSM 2933</name>
    <dbReference type="NCBI Taxonomy" id="398512"/>
    <lineage>
        <taxon>Bacteria</taxon>
        <taxon>Bacillati</taxon>
        <taxon>Bacillota</taxon>
        <taxon>Clostridia</taxon>
        <taxon>Eubacteriales</taxon>
        <taxon>Oscillospiraceae</taxon>
        <taxon>Pseudobacteroides</taxon>
    </lineage>
</organism>
<name>A0A0L6JRI8_9FIRM</name>
<evidence type="ECO:0000313" key="7">
    <source>
        <dbReference type="EMBL" id="KNY28456.1"/>
    </source>
</evidence>
<evidence type="ECO:0000256" key="5">
    <source>
        <dbReference type="ARBA" id="ARBA00023002"/>
    </source>
</evidence>
<dbReference type="PANTHER" id="PTHR30004">
    <property type="entry name" value="4-HYDROXYTHREONINE-4-PHOSPHATE DEHYDROGENASE"/>
    <property type="match status" value="1"/>
</dbReference>
<dbReference type="NCBIfam" id="NF002992">
    <property type="entry name" value="PRK03743.1"/>
    <property type="match status" value="1"/>
</dbReference>
<evidence type="ECO:0000256" key="6">
    <source>
        <dbReference type="ARBA" id="ARBA00023027"/>
    </source>
</evidence>
<keyword evidence="4" id="KW-0479">Metal-binding</keyword>
<dbReference type="GO" id="GO:0046872">
    <property type="term" value="F:metal ion binding"/>
    <property type="evidence" value="ECO:0007669"/>
    <property type="project" value="UniProtKB-KW"/>
</dbReference>
<protein>
    <submittedName>
        <fullName evidence="7">4-hydroxythreonine-4-phosphate dehydrogenase</fullName>
        <ecNumber evidence="7">1.1.1.262</ecNumber>
    </submittedName>
</protein>
<gene>
    <name evidence="7" type="ORF">Bccel_3730</name>
</gene>
<dbReference type="Pfam" id="PF04166">
    <property type="entry name" value="PdxA"/>
    <property type="match status" value="1"/>
</dbReference>
<sequence length="332" mass="35986">MNRPVIGITMGDPAGIGPEIVLKAMKNSELYCICKPLVIGNAEILNRADAIVKSGLNINVVTDAEKGSYCCGTVDVIDIEGVNISGIKFGQVSSDAGWAAYKTIEKSVELAKEGHITAIATAPINKEAIKKANIDFIGHTEMLAGLTATNDPLTMFQVGNLRVFFLSRHVSLKKACDLVTKDRIINYVMRLYNALKVLGVDRKKIAIAGLNPHSGEHGLFGDEEVREIEPAVEYLRDKRIDVEGPIAADSVYYLALKGKYDAVLSLYHDQGHIATKMVDFERTISLTIGLPFLRTSVDHGTAFDIAGKGLASSVSMEEAIRLAVIYGKKYSA</sequence>
<comment type="cofactor">
    <cofactor evidence="1">
        <name>a divalent metal cation</name>
        <dbReference type="ChEBI" id="CHEBI:60240"/>
    </cofactor>
</comment>
<dbReference type="Proteomes" id="UP000036923">
    <property type="component" value="Unassembled WGS sequence"/>
</dbReference>
<dbReference type="STRING" id="398512.Bccel_3730"/>
<dbReference type="RefSeq" id="WP_036938857.1">
    <property type="nucleotide sequence ID" value="NZ_JQKC01000007.1"/>
</dbReference>
<dbReference type="InterPro" id="IPR005255">
    <property type="entry name" value="PdxA_fam"/>
</dbReference>
<dbReference type="PATRIC" id="fig|398512.5.peg.3906"/>
<dbReference type="PANTHER" id="PTHR30004:SF6">
    <property type="entry name" value="D-THREONATE 4-PHOSPHATE DEHYDROGENASE"/>
    <property type="match status" value="1"/>
</dbReference>
<keyword evidence="5 7" id="KW-0560">Oxidoreductase</keyword>
<evidence type="ECO:0000256" key="1">
    <source>
        <dbReference type="ARBA" id="ARBA00001968"/>
    </source>
</evidence>
<dbReference type="GO" id="GO:0051287">
    <property type="term" value="F:NAD binding"/>
    <property type="evidence" value="ECO:0007669"/>
    <property type="project" value="InterPro"/>
</dbReference>
<dbReference type="OrthoDB" id="9801783at2"/>
<keyword evidence="6" id="KW-0520">NAD</keyword>